<protein>
    <submittedName>
        <fullName evidence="2">Uncharacterized protein</fullName>
    </submittedName>
</protein>
<dbReference type="AlphaFoldDB" id="A0ABD2CLN8"/>
<dbReference type="EMBL" id="JAYRBN010000041">
    <property type="protein sequence ID" value="KAL2745729.1"/>
    <property type="molecule type" value="Genomic_DNA"/>
</dbReference>
<evidence type="ECO:0000256" key="1">
    <source>
        <dbReference type="SAM" id="MobiDB-lite"/>
    </source>
</evidence>
<accession>A0ABD2CLN8</accession>
<organism evidence="2 3">
    <name type="scientific">Vespula maculifrons</name>
    <name type="common">Eastern yellow jacket</name>
    <name type="synonym">Wasp</name>
    <dbReference type="NCBI Taxonomy" id="7453"/>
    <lineage>
        <taxon>Eukaryota</taxon>
        <taxon>Metazoa</taxon>
        <taxon>Ecdysozoa</taxon>
        <taxon>Arthropoda</taxon>
        <taxon>Hexapoda</taxon>
        <taxon>Insecta</taxon>
        <taxon>Pterygota</taxon>
        <taxon>Neoptera</taxon>
        <taxon>Endopterygota</taxon>
        <taxon>Hymenoptera</taxon>
        <taxon>Apocrita</taxon>
        <taxon>Aculeata</taxon>
        <taxon>Vespoidea</taxon>
        <taxon>Vespidae</taxon>
        <taxon>Vespinae</taxon>
        <taxon>Vespula</taxon>
    </lineage>
</organism>
<feature type="region of interest" description="Disordered" evidence="1">
    <location>
        <begin position="33"/>
        <end position="53"/>
    </location>
</feature>
<evidence type="ECO:0000313" key="2">
    <source>
        <dbReference type="EMBL" id="KAL2745729.1"/>
    </source>
</evidence>
<sequence>MVWSKDTLLFGPKRCDFLREMLEKDKKNKGVGWDGEGLELKGKHKGTRNNAGKSLMESGGIEFHAAENMTTHRRATLFNGYVSDIGTRTSCE</sequence>
<proteinExistence type="predicted"/>
<keyword evidence="3" id="KW-1185">Reference proteome</keyword>
<reference evidence="2 3" key="1">
    <citation type="journal article" date="2024" name="Ann. Entomol. Soc. Am.">
        <title>Genomic analyses of the southern and eastern yellowjacket wasps (Hymenoptera: Vespidae) reveal evolutionary signatures of social life.</title>
        <authorList>
            <person name="Catto M.A."/>
            <person name="Caine P.B."/>
            <person name="Orr S.E."/>
            <person name="Hunt B.G."/>
            <person name="Goodisman M.A.D."/>
        </authorList>
    </citation>
    <scope>NUCLEOTIDE SEQUENCE [LARGE SCALE GENOMIC DNA]</scope>
    <source>
        <strain evidence="2">232</strain>
        <tissue evidence="2">Head and thorax</tissue>
    </source>
</reference>
<evidence type="ECO:0000313" key="3">
    <source>
        <dbReference type="Proteomes" id="UP001607303"/>
    </source>
</evidence>
<dbReference type="Proteomes" id="UP001607303">
    <property type="component" value="Unassembled WGS sequence"/>
</dbReference>
<name>A0ABD2CLN8_VESMC</name>
<gene>
    <name evidence="2" type="ORF">V1477_006120</name>
</gene>
<comment type="caution">
    <text evidence="2">The sequence shown here is derived from an EMBL/GenBank/DDBJ whole genome shotgun (WGS) entry which is preliminary data.</text>
</comment>